<reference evidence="1 2" key="1">
    <citation type="journal article" date="2018" name="Sci. Rep.">
        <title>Genomic signatures of local adaptation to the degree of environmental predictability in rotifers.</title>
        <authorList>
            <person name="Franch-Gras L."/>
            <person name="Hahn C."/>
            <person name="Garcia-Roger E.M."/>
            <person name="Carmona M.J."/>
            <person name="Serra M."/>
            <person name="Gomez A."/>
        </authorList>
    </citation>
    <scope>NUCLEOTIDE SEQUENCE [LARGE SCALE GENOMIC DNA]</scope>
    <source>
        <strain evidence="1">HYR1</strain>
    </source>
</reference>
<evidence type="ECO:0000313" key="1">
    <source>
        <dbReference type="EMBL" id="RNA14625.1"/>
    </source>
</evidence>
<keyword evidence="2" id="KW-1185">Reference proteome</keyword>
<organism evidence="1 2">
    <name type="scientific">Brachionus plicatilis</name>
    <name type="common">Marine rotifer</name>
    <name type="synonym">Brachionus muelleri</name>
    <dbReference type="NCBI Taxonomy" id="10195"/>
    <lineage>
        <taxon>Eukaryota</taxon>
        <taxon>Metazoa</taxon>
        <taxon>Spiralia</taxon>
        <taxon>Gnathifera</taxon>
        <taxon>Rotifera</taxon>
        <taxon>Eurotatoria</taxon>
        <taxon>Monogononta</taxon>
        <taxon>Pseudotrocha</taxon>
        <taxon>Ploima</taxon>
        <taxon>Brachionidae</taxon>
        <taxon>Brachionus</taxon>
    </lineage>
</organism>
<accession>A0A3M7QUI9</accession>
<proteinExistence type="predicted"/>
<protein>
    <submittedName>
        <fullName evidence="1">Uncharacterized protein</fullName>
    </submittedName>
</protein>
<dbReference type="AlphaFoldDB" id="A0A3M7QUI9"/>
<dbReference type="EMBL" id="REGN01005149">
    <property type="protein sequence ID" value="RNA14625.1"/>
    <property type="molecule type" value="Genomic_DNA"/>
</dbReference>
<comment type="caution">
    <text evidence="1">The sequence shown here is derived from an EMBL/GenBank/DDBJ whole genome shotgun (WGS) entry which is preliminary data.</text>
</comment>
<dbReference type="Proteomes" id="UP000276133">
    <property type="component" value="Unassembled WGS sequence"/>
</dbReference>
<gene>
    <name evidence="1" type="ORF">BpHYR1_047381</name>
</gene>
<sequence length="96" mass="11378">MINHGSATLTIFQFGAFLSELEASHTLNEFKLQYLFSSFKIWKDKKLSARKKKIFWKQNKETILTSDTILDVMKKRRRFDLKLQFALKNRHTTSGH</sequence>
<name>A0A3M7QUI9_BRAPC</name>
<evidence type="ECO:0000313" key="2">
    <source>
        <dbReference type="Proteomes" id="UP000276133"/>
    </source>
</evidence>